<dbReference type="InterPro" id="IPR042235">
    <property type="entry name" value="ZP-C_dom"/>
</dbReference>
<evidence type="ECO:0000256" key="2">
    <source>
        <dbReference type="ARBA" id="ARBA00023157"/>
    </source>
</evidence>
<evidence type="ECO:0008006" key="9">
    <source>
        <dbReference type="Google" id="ProtNLM"/>
    </source>
</evidence>
<accession>A0A3Q2G2M8</accession>
<dbReference type="Ensembl" id="ENSCVAT00000024786.1">
    <property type="protein sequence ID" value="ENSCVAP00000016420.1"/>
    <property type="gene ID" value="ENSCVAG00000019396.1"/>
</dbReference>
<keyword evidence="1" id="KW-0732">Signal</keyword>
<dbReference type="PROSITE" id="PS01180">
    <property type="entry name" value="CUB"/>
    <property type="match status" value="1"/>
</dbReference>
<dbReference type="Gene3D" id="2.60.40.4100">
    <property type="entry name" value="Zona pellucida, ZP-C domain"/>
    <property type="match status" value="1"/>
</dbReference>
<dbReference type="SUPFAM" id="SSF49854">
    <property type="entry name" value="Spermadhesin, CUB domain"/>
    <property type="match status" value="1"/>
</dbReference>
<dbReference type="AlphaFoldDB" id="A0A3Q2G2M8"/>
<feature type="domain" description="CUB" evidence="5">
    <location>
        <begin position="78"/>
        <end position="183"/>
    </location>
</feature>
<keyword evidence="8" id="KW-1185">Reference proteome</keyword>
<protein>
    <recommendedName>
        <fullName evidence="9">CUB and zona pellucida-like domains 1, tandem duplicate 1</fullName>
    </recommendedName>
</protein>
<evidence type="ECO:0000259" key="5">
    <source>
        <dbReference type="PROSITE" id="PS01180"/>
    </source>
</evidence>
<keyword evidence="2" id="KW-1015">Disulfide bond</keyword>
<dbReference type="InterPro" id="IPR055355">
    <property type="entry name" value="ZP-C"/>
</dbReference>
<dbReference type="PRINTS" id="PR00023">
    <property type="entry name" value="ZPELLUCIDA"/>
</dbReference>
<dbReference type="Pfam" id="PF00431">
    <property type="entry name" value="CUB"/>
    <property type="match status" value="1"/>
</dbReference>
<dbReference type="FunFam" id="2.60.120.290:FF:000005">
    <property type="entry name" value="Procollagen C-endopeptidase enhancer 1"/>
    <property type="match status" value="1"/>
</dbReference>
<reference evidence="7" key="2">
    <citation type="submission" date="2025-09" db="UniProtKB">
        <authorList>
            <consortium name="Ensembl"/>
        </authorList>
    </citation>
    <scope>IDENTIFICATION</scope>
</reference>
<dbReference type="InterPro" id="IPR055356">
    <property type="entry name" value="ZP-N"/>
</dbReference>
<evidence type="ECO:0000313" key="7">
    <source>
        <dbReference type="Ensembl" id="ENSCVAP00000016420.1"/>
    </source>
</evidence>
<dbReference type="SMART" id="SM00042">
    <property type="entry name" value="CUB"/>
    <property type="match status" value="1"/>
</dbReference>
<dbReference type="PANTHER" id="PTHR14002:SF38">
    <property type="entry name" value="CUB AND ZONA PELLUCIDA-LIKE DOMAIN-CONTAINING PROTEIN 1"/>
    <property type="match status" value="1"/>
</dbReference>
<sequence length="497" mass="57238">LESTNRQKNIRFSYYDLDLDKLCCHFVYPKCIQNKISFCTALMTFPFLKVHSDQNVNKNMVKNNYCWFSWSLFSLGNCGGYLYGSSGTFESPNYPNNYQNNLDCTWYIRPGHQFIRLQISDLDTECCCDPVDVYDGHSTSSRRVLVCNNSVSSFHSTSNYMTVLFRTDGSIVGRGFRADCYQDHVNSHLEVDIYRATFHNSFNSYLNSLGYDNNNLYLNDPYCRPQISSDNVVFNFPLNTCGNIKQFVNGRIVYSNFLRAWPSTHGEITRQSYLKMNVSCLMESDSVSQIYFVVEHGGNSSIIGSGRFNTTMAFYTSSSFYFQVTEFPYLVDLNQDLYVQVYLRRPDSSLVLFLDTCVASPSPFDFEYRPYYLVRDGCTSDETYRPITSGSQYRARFSFRAFQFLRGTDSVYLQCKVVICPASDLNSRCLRGCSRRVARELESEHESQTLVVGPIKLKGQLASGASITFFFGNVTDVKKRTLDHFFLFSFKSKFYIQ</sequence>
<reference evidence="7" key="1">
    <citation type="submission" date="2025-08" db="UniProtKB">
        <authorList>
            <consortium name="Ensembl"/>
        </authorList>
    </citation>
    <scope>IDENTIFICATION</scope>
</reference>
<dbReference type="Proteomes" id="UP000265020">
    <property type="component" value="Unassembled WGS sequence"/>
</dbReference>
<dbReference type="Pfam" id="PF23344">
    <property type="entry name" value="ZP-N"/>
    <property type="match status" value="1"/>
</dbReference>
<name>A0A3Q2G2M8_CYPVA</name>
<dbReference type="InterPro" id="IPR001507">
    <property type="entry name" value="ZP_dom"/>
</dbReference>
<feature type="domain" description="ZP" evidence="6">
    <location>
        <begin position="179"/>
        <end position="436"/>
    </location>
</feature>
<evidence type="ECO:0000256" key="4">
    <source>
        <dbReference type="PROSITE-ProRule" id="PRU00059"/>
    </source>
</evidence>
<dbReference type="Gene3D" id="2.60.40.3210">
    <property type="entry name" value="Zona pellucida, ZP-N domain"/>
    <property type="match status" value="1"/>
</dbReference>
<dbReference type="InterPro" id="IPR035914">
    <property type="entry name" value="Sperma_CUB_dom_sf"/>
</dbReference>
<dbReference type="FunFam" id="2.60.40.4100:FF:000005">
    <property type="entry name" value="Deleted in malignant brain tumors 1"/>
    <property type="match status" value="1"/>
</dbReference>
<dbReference type="CDD" id="cd00041">
    <property type="entry name" value="CUB"/>
    <property type="match status" value="1"/>
</dbReference>
<dbReference type="InterPro" id="IPR048290">
    <property type="entry name" value="ZP_chr"/>
</dbReference>
<dbReference type="PANTHER" id="PTHR14002">
    <property type="entry name" value="ENDOGLIN/TGF-BETA RECEPTOR TYPE III"/>
    <property type="match status" value="1"/>
</dbReference>
<evidence type="ECO:0000313" key="8">
    <source>
        <dbReference type="Proteomes" id="UP000265020"/>
    </source>
</evidence>
<evidence type="ECO:0000259" key="6">
    <source>
        <dbReference type="PROSITE" id="PS51034"/>
    </source>
</evidence>
<dbReference type="GeneTree" id="ENSGT00940000165331"/>
<dbReference type="Gene3D" id="2.60.120.290">
    <property type="entry name" value="Spermadhesin, CUB domain"/>
    <property type="match status" value="1"/>
</dbReference>
<keyword evidence="3" id="KW-0325">Glycoprotein</keyword>
<proteinExistence type="predicted"/>
<evidence type="ECO:0000256" key="3">
    <source>
        <dbReference type="ARBA" id="ARBA00023180"/>
    </source>
</evidence>
<evidence type="ECO:0000256" key="1">
    <source>
        <dbReference type="ARBA" id="ARBA00022729"/>
    </source>
</evidence>
<dbReference type="SMART" id="SM00241">
    <property type="entry name" value="ZP"/>
    <property type="match status" value="1"/>
</dbReference>
<dbReference type="Pfam" id="PF00100">
    <property type="entry name" value="Zona_pellucida"/>
    <property type="match status" value="1"/>
</dbReference>
<dbReference type="OMA" id="YQFGRYD"/>
<organism evidence="7 8">
    <name type="scientific">Cyprinodon variegatus</name>
    <name type="common">Sheepshead minnow</name>
    <dbReference type="NCBI Taxonomy" id="28743"/>
    <lineage>
        <taxon>Eukaryota</taxon>
        <taxon>Metazoa</taxon>
        <taxon>Chordata</taxon>
        <taxon>Craniata</taxon>
        <taxon>Vertebrata</taxon>
        <taxon>Euteleostomi</taxon>
        <taxon>Actinopterygii</taxon>
        <taxon>Neopterygii</taxon>
        <taxon>Teleostei</taxon>
        <taxon>Neoteleostei</taxon>
        <taxon>Acanthomorphata</taxon>
        <taxon>Ovalentaria</taxon>
        <taxon>Atherinomorphae</taxon>
        <taxon>Cyprinodontiformes</taxon>
        <taxon>Cyprinodontidae</taxon>
        <taxon>Cyprinodon</taxon>
    </lineage>
</organism>
<dbReference type="PROSITE" id="PS51034">
    <property type="entry name" value="ZP_2"/>
    <property type="match status" value="1"/>
</dbReference>
<dbReference type="InterPro" id="IPR000859">
    <property type="entry name" value="CUB_dom"/>
</dbReference>
<comment type="caution">
    <text evidence="4">Lacks conserved residue(s) required for the propagation of feature annotation.</text>
</comment>